<dbReference type="KEGG" id="luo:HHL09_05585"/>
<reference evidence="1 2" key="1">
    <citation type="submission" date="2020-04" db="EMBL/GenBank/DDBJ databases">
        <title>Luteolibacter sp. G-1-1-1 isolated from soil.</title>
        <authorList>
            <person name="Dahal R.H."/>
        </authorList>
    </citation>
    <scope>NUCLEOTIDE SEQUENCE [LARGE SCALE GENOMIC DNA]</scope>
    <source>
        <strain evidence="1 2">G-1-1-1</strain>
    </source>
</reference>
<protein>
    <submittedName>
        <fullName evidence="1">Uncharacterized protein</fullName>
    </submittedName>
</protein>
<dbReference type="RefSeq" id="WP_169453557.1">
    <property type="nucleotide sequence ID" value="NZ_CP051774.1"/>
</dbReference>
<evidence type="ECO:0000313" key="1">
    <source>
        <dbReference type="EMBL" id="QJE95269.1"/>
    </source>
</evidence>
<gene>
    <name evidence="1" type="ORF">HHL09_05585</name>
</gene>
<name>A0A858RFQ1_9BACT</name>
<proteinExistence type="predicted"/>
<dbReference type="AlphaFoldDB" id="A0A858RFQ1"/>
<organism evidence="1 2">
    <name type="scientific">Luteolibacter luteus</name>
    <dbReference type="NCBI Taxonomy" id="2728835"/>
    <lineage>
        <taxon>Bacteria</taxon>
        <taxon>Pseudomonadati</taxon>
        <taxon>Verrucomicrobiota</taxon>
        <taxon>Verrucomicrobiia</taxon>
        <taxon>Verrucomicrobiales</taxon>
        <taxon>Verrucomicrobiaceae</taxon>
        <taxon>Luteolibacter</taxon>
    </lineage>
</organism>
<dbReference type="Proteomes" id="UP000501812">
    <property type="component" value="Chromosome"/>
</dbReference>
<sequence length="297" mass="32709">MRILPAQLVLLASFLPLNGQEAIPKWEVEIPVLSDVPVSSAAEKPLPIEFSVLDSRTKCVEVNESPEMTGLPPVKGAINVTIQNVMDPGLPTPPPVLPALPPDDPAVTARLDELREAYHGTELVFLSATIYDKRRTLLRIYPNGGPNQAVEAWSNLDFMHFTGQGEYRIRYPDGTVQDIGLLMGVGAVDTSRTRAWVEQHGGRYEAAEIPEIAELANGGPAFVVVKGDADSPAMATLEQLHDLYRKEGARMEAAYHAREQVRAERRAYLTANPPKPGDVTIRFWKREPHLQPSIPSK</sequence>
<keyword evidence="2" id="KW-1185">Reference proteome</keyword>
<dbReference type="EMBL" id="CP051774">
    <property type="protein sequence ID" value="QJE95269.1"/>
    <property type="molecule type" value="Genomic_DNA"/>
</dbReference>
<evidence type="ECO:0000313" key="2">
    <source>
        <dbReference type="Proteomes" id="UP000501812"/>
    </source>
</evidence>
<accession>A0A858RFQ1</accession>